<dbReference type="EMBL" id="JACQWF010000079">
    <property type="protein sequence ID" value="MBI4595076.1"/>
    <property type="molecule type" value="Genomic_DNA"/>
</dbReference>
<evidence type="ECO:0008006" key="3">
    <source>
        <dbReference type="Google" id="ProtNLM"/>
    </source>
</evidence>
<gene>
    <name evidence="1" type="ORF">HY730_01705</name>
</gene>
<sequence length="158" mass="17810">MILLAKIDLLDKFVLNYGGQIIAPQKVIEEACGKEREETPSITQLVKDKRTSVFKVQNPKLTRKLMEDFSIGQGESEALVVALQEKASLVATDDRNAMRACKMLKMKFTTAIAVVIRAFEKNLIKKDEALTKLLKLESVGRYSQKIIEDARKQIEGRV</sequence>
<reference evidence="1" key="1">
    <citation type="submission" date="2020-07" db="EMBL/GenBank/DDBJ databases">
        <title>Huge and variable diversity of episymbiotic CPR bacteria and DPANN archaea in groundwater ecosystems.</title>
        <authorList>
            <person name="He C.Y."/>
            <person name="Keren R."/>
            <person name="Whittaker M."/>
            <person name="Farag I.F."/>
            <person name="Doudna J."/>
            <person name="Cate J.H.D."/>
            <person name="Banfield J.F."/>
        </authorList>
    </citation>
    <scope>NUCLEOTIDE SEQUENCE</scope>
    <source>
        <strain evidence="1">NC_groundwater_1482_Ag_S-0.65um_47_24</strain>
    </source>
</reference>
<protein>
    <recommendedName>
        <fullName evidence="3">DUF3368 domain-containing protein</fullName>
    </recommendedName>
</protein>
<dbReference type="Proteomes" id="UP000772181">
    <property type="component" value="Unassembled WGS sequence"/>
</dbReference>
<name>A0A933GKG3_UNCTE</name>
<evidence type="ECO:0000313" key="2">
    <source>
        <dbReference type="Proteomes" id="UP000772181"/>
    </source>
</evidence>
<accession>A0A933GKG3</accession>
<dbReference type="InterPro" id="IPR021799">
    <property type="entry name" value="PIN-like_prokaryotic"/>
</dbReference>
<dbReference type="PANTHER" id="PTHR39550">
    <property type="entry name" value="SLL0658 PROTEIN"/>
    <property type="match status" value="1"/>
</dbReference>
<proteinExistence type="predicted"/>
<dbReference type="Pfam" id="PF11848">
    <property type="entry name" value="DUF3368"/>
    <property type="match status" value="1"/>
</dbReference>
<dbReference type="PANTHER" id="PTHR39550:SF1">
    <property type="entry name" value="SLL0658 PROTEIN"/>
    <property type="match status" value="1"/>
</dbReference>
<evidence type="ECO:0000313" key="1">
    <source>
        <dbReference type="EMBL" id="MBI4595076.1"/>
    </source>
</evidence>
<comment type="caution">
    <text evidence="1">The sequence shown here is derived from an EMBL/GenBank/DDBJ whole genome shotgun (WGS) entry which is preliminary data.</text>
</comment>
<organism evidence="1 2">
    <name type="scientific">Tectimicrobiota bacterium</name>
    <dbReference type="NCBI Taxonomy" id="2528274"/>
    <lineage>
        <taxon>Bacteria</taxon>
        <taxon>Pseudomonadati</taxon>
        <taxon>Nitrospinota/Tectimicrobiota group</taxon>
        <taxon>Candidatus Tectimicrobiota</taxon>
    </lineage>
</organism>
<dbReference type="AlphaFoldDB" id="A0A933GKG3"/>